<dbReference type="Proteomes" id="UP000634136">
    <property type="component" value="Unassembled WGS sequence"/>
</dbReference>
<evidence type="ECO:0000313" key="2">
    <source>
        <dbReference type="EMBL" id="KAF7844598.1"/>
    </source>
</evidence>
<keyword evidence="3" id="KW-1185">Reference proteome</keyword>
<feature type="region of interest" description="Disordered" evidence="1">
    <location>
        <begin position="151"/>
        <end position="174"/>
    </location>
</feature>
<dbReference type="EMBL" id="JAAIUW010000001">
    <property type="protein sequence ID" value="KAF7844598.1"/>
    <property type="molecule type" value="Genomic_DNA"/>
</dbReference>
<sequence>MLLPRIPVPPSQGESTSVCGAGTIACNLTGGPNVSVQSMLYRQERAIETRCRSRLCASHTMSDHSCFSDSNHARQRSRALVLESAGSYRTGVGHDHYAAIPQWQSSVVAQRRARYLSPVHIRSQGEAEVDKCVLGGLGEVVSVVLTSRTCPKPRHATETDNRQSPLSLVKGDTSDSNQWMSCWKLSILRANAVCTVVCIVAYTPPGNYGRAHTGSEISTNSLIVFAPSSSGVAGEAQCSTIPCTAHNNYACRSPTPSLDKCRNKRTNVLKVANATGAVQTCLNKVAPSRLAPFGQFPSAFCVFEVSPSASDYPDSALSLAFIFWPIFLNANWVKLTSICFAHGKCRFYLSPDESGVGSRTNAMMTHFLSPLWQRPGVPPSCFHLAPQRAITSRCTFRTRKSHQSTILALGDQAMQCKGQTSKTHDGNTSISSGCGMCSQTTTEPGLKCRAASNQRGMMA</sequence>
<comment type="caution">
    <text evidence="2">The sequence shown here is derived from an EMBL/GenBank/DDBJ whole genome shotgun (WGS) entry which is preliminary data.</text>
</comment>
<dbReference type="PROSITE" id="PS51257">
    <property type="entry name" value="PROKAR_LIPOPROTEIN"/>
    <property type="match status" value="1"/>
</dbReference>
<name>A0A834XFY0_9FABA</name>
<accession>A0A834XFY0</accession>
<evidence type="ECO:0000313" key="3">
    <source>
        <dbReference type="Proteomes" id="UP000634136"/>
    </source>
</evidence>
<gene>
    <name evidence="2" type="ORF">G2W53_001503</name>
</gene>
<protein>
    <submittedName>
        <fullName evidence="2">Serine/threonine-protein phosphatase 7 long form-like protein</fullName>
    </submittedName>
</protein>
<reference evidence="2" key="1">
    <citation type="submission" date="2020-09" db="EMBL/GenBank/DDBJ databases">
        <title>Genome-Enabled Discovery of Anthraquinone Biosynthesis in Senna tora.</title>
        <authorList>
            <person name="Kang S.-H."/>
            <person name="Pandey R.P."/>
            <person name="Lee C.-M."/>
            <person name="Sim J.-S."/>
            <person name="Jeong J.-T."/>
            <person name="Choi B.-S."/>
            <person name="Jung M."/>
            <person name="Ginzburg D."/>
            <person name="Zhao K."/>
            <person name="Won S.Y."/>
            <person name="Oh T.-J."/>
            <person name="Yu Y."/>
            <person name="Kim N.-H."/>
            <person name="Lee O.R."/>
            <person name="Lee T.-H."/>
            <person name="Bashyal P."/>
            <person name="Kim T.-S."/>
            <person name="Lee W.-H."/>
            <person name="Kawkins C."/>
            <person name="Kim C.-K."/>
            <person name="Kim J.S."/>
            <person name="Ahn B.O."/>
            <person name="Rhee S.Y."/>
            <person name="Sohng J.K."/>
        </authorList>
    </citation>
    <scope>NUCLEOTIDE SEQUENCE</scope>
    <source>
        <tissue evidence="2">Leaf</tissue>
    </source>
</reference>
<organism evidence="2 3">
    <name type="scientific">Senna tora</name>
    <dbReference type="NCBI Taxonomy" id="362788"/>
    <lineage>
        <taxon>Eukaryota</taxon>
        <taxon>Viridiplantae</taxon>
        <taxon>Streptophyta</taxon>
        <taxon>Embryophyta</taxon>
        <taxon>Tracheophyta</taxon>
        <taxon>Spermatophyta</taxon>
        <taxon>Magnoliopsida</taxon>
        <taxon>eudicotyledons</taxon>
        <taxon>Gunneridae</taxon>
        <taxon>Pentapetalae</taxon>
        <taxon>rosids</taxon>
        <taxon>fabids</taxon>
        <taxon>Fabales</taxon>
        <taxon>Fabaceae</taxon>
        <taxon>Caesalpinioideae</taxon>
        <taxon>Cassia clade</taxon>
        <taxon>Senna</taxon>
    </lineage>
</organism>
<evidence type="ECO:0000256" key="1">
    <source>
        <dbReference type="SAM" id="MobiDB-lite"/>
    </source>
</evidence>
<proteinExistence type="predicted"/>
<dbReference type="AlphaFoldDB" id="A0A834XFY0"/>